<protein>
    <submittedName>
        <fullName evidence="2">Uncharacterized protein</fullName>
    </submittedName>
</protein>
<dbReference type="EMBL" id="LBOG01000001">
    <property type="protein sequence ID" value="KKP30636.1"/>
    <property type="molecule type" value="Genomic_DNA"/>
</dbReference>
<keyword evidence="1" id="KW-1133">Transmembrane helix</keyword>
<keyword evidence="1" id="KW-0472">Membrane</keyword>
<feature type="transmembrane region" description="Helical" evidence="1">
    <location>
        <begin position="66"/>
        <end position="87"/>
    </location>
</feature>
<gene>
    <name evidence="2" type="ORF">UR19_C0001G0020</name>
</gene>
<evidence type="ECO:0000313" key="3">
    <source>
        <dbReference type="Proteomes" id="UP000034934"/>
    </source>
</evidence>
<name>A0A0F9YW27_9BACT</name>
<reference evidence="2 3" key="1">
    <citation type="journal article" date="2015" name="Nature">
        <title>rRNA introns, odd ribosomes, and small enigmatic genomes across a large radiation of phyla.</title>
        <authorList>
            <person name="Brown C.T."/>
            <person name="Hug L.A."/>
            <person name="Thomas B.C."/>
            <person name="Sharon I."/>
            <person name="Castelle C.J."/>
            <person name="Singh A."/>
            <person name="Wilkins M.J."/>
            <person name="Williams K.H."/>
            <person name="Banfield J.F."/>
        </authorList>
    </citation>
    <scope>NUCLEOTIDE SEQUENCE [LARGE SCALE GENOMIC DNA]</scope>
</reference>
<comment type="caution">
    <text evidence="2">The sequence shown here is derived from an EMBL/GenBank/DDBJ whole genome shotgun (WGS) entry which is preliminary data.</text>
</comment>
<accession>A0A0F9YW27</accession>
<dbReference type="Proteomes" id="UP000034934">
    <property type="component" value="Unassembled WGS sequence"/>
</dbReference>
<proteinExistence type="predicted"/>
<feature type="transmembrane region" description="Helical" evidence="1">
    <location>
        <begin position="26"/>
        <end position="46"/>
    </location>
</feature>
<evidence type="ECO:0000313" key="2">
    <source>
        <dbReference type="EMBL" id="KKP30636.1"/>
    </source>
</evidence>
<sequence>MLMDLLFTNTAYASVDSFVQNINRVIINPIIVFLFALAVFYFLYGLFQFISNQENEEAKTKGKNHIMWGIVGIVIMMGVFTILGVIMKTFNIEGIDPEQGTVQFD</sequence>
<evidence type="ECO:0000256" key="1">
    <source>
        <dbReference type="SAM" id="Phobius"/>
    </source>
</evidence>
<keyword evidence="1" id="KW-0812">Transmembrane</keyword>
<organism evidence="2 3">
    <name type="scientific">Candidatus Nomurabacteria bacterium GW2011_GWF1_31_48</name>
    <dbReference type="NCBI Taxonomy" id="1618767"/>
    <lineage>
        <taxon>Bacteria</taxon>
        <taxon>Candidatus Nomuraibacteriota</taxon>
    </lineage>
</organism>
<dbReference type="Pfam" id="PF18895">
    <property type="entry name" value="T4SS_pilin"/>
    <property type="match status" value="1"/>
</dbReference>
<dbReference type="InterPro" id="IPR043993">
    <property type="entry name" value="T4SS_pilin"/>
</dbReference>
<dbReference type="AlphaFoldDB" id="A0A0F9YW27"/>